<evidence type="ECO:0000256" key="6">
    <source>
        <dbReference type="SAM" id="MobiDB-lite"/>
    </source>
</evidence>
<evidence type="ECO:0000259" key="7">
    <source>
        <dbReference type="PROSITE" id="PS51779"/>
    </source>
</evidence>
<protein>
    <recommendedName>
        <fullName evidence="7">POTRA domain-containing protein</fullName>
    </recommendedName>
</protein>
<dbReference type="PANTHER" id="PTHR12815">
    <property type="entry name" value="SORTING AND ASSEMBLY MACHINERY SAMM50 PROTEIN FAMILY MEMBER"/>
    <property type="match status" value="1"/>
</dbReference>
<organism evidence="8">
    <name type="scientific">hydrothermal vent metagenome</name>
    <dbReference type="NCBI Taxonomy" id="652676"/>
    <lineage>
        <taxon>unclassified sequences</taxon>
        <taxon>metagenomes</taxon>
        <taxon>ecological metagenomes</taxon>
    </lineage>
</organism>
<dbReference type="PROSITE" id="PS51779">
    <property type="entry name" value="POTRA"/>
    <property type="match status" value="2"/>
</dbReference>
<dbReference type="Pfam" id="PF01103">
    <property type="entry name" value="Omp85"/>
    <property type="match status" value="1"/>
</dbReference>
<dbReference type="InterPro" id="IPR010827">
    <property type="entry name" value="BamA/TamA_POTRA"/>
</dbReference>
<accession>A0A3B1DDE3</accession>
<feature type="domain" description="POTRA" evidence="7">
    <location>
        <begin position="215"/>
        <end position="298"/>
    </location>
</feature>
<keyword evidence="3" id="KW-0732">Signal</keyword>
<feature type="domain" description="POTRA" evidence="7">
    <location>
        <begin position="136"/>
        <end position="212"/>
    </location>
</feature>
<dbReference type="AlphaFoldDB" id="A0A3B1DDE3"/>
<evidence type="ECO:0000256" key="4">
    <source>
        <dbReference type="ARBA" id="ARBA00023136"/>
    </source>
</evidence>
<dbReference type="EMBL" id="UOGK01000153">
    <property type="protein sequence ID" value="VAX38782.1"/>
    <property type="molecule type" value="Genomic_DNA"/>
</dbReference>
<comment type="subcellular location">
    <subcellularLocation>
        <location evidence="1">Membrane</location>
    </subcellularLocation>
</comment>
<dbReference type="Gene3D" id="3.10.20.310">
    <property type="entry name" value="membrane protein fhac"/>
    <property type="match status" value="3"/>
</dbReference>
<dbReference type="InterPro" id="IPR039910">
    <property type="entry name" value="D15-like"/>
</dbReference>
<keyword evidence="4" id="KW-0472">Membrane</keyword>
<evidence type="ECO:0000256" key="2">
    <source>
        <dbReference type="ARBA" id="ARBA00022692"/>
    </source>
</evidence>
<reference evidence="8" key="1">
    <citation type="submission" date="2018-06" db="EMBL/GenBank/DDBJ databases">
        <authorList>
            <person name="Zhirakovskaya E."/>
        </authorList>
    </citation>
    <scope>NUCLEOTIDE SEQUENCE</scope>
</reference>
<gene>
    <name evidence="8" type="ORF">MNBD_PLANCTO03-2311</name>
</gene>
<keyword evidence="5" id="KW-0998">Cell outer membrane</keyword>
<dbReference type="InterPro" id="IPR034746">
    <property type="entry name" value="POTRA"/>
</dbReference>
<feature type="region of interest" description="Disordered" evidence="6">
    <location>
        <begin position="441"/>
        <end position="492"/>
    </location>
</feature>
<sequence>MMAAVGLAAGVAAPVWAQEEAGTSSQPESQAAAQPLFGPTLAPGEQFNGHPIFRVELVKPVRLEEGGVGLVPIPPQAADFANNQIRSRPGTPYAQKTVSGDVSRLSRTGRYNSIDAGIRQMGDGSLVLVFTLVEQPIIEDVQSVGNRQLTDQEITGSVDLLVGTPVDLFQLDRAARRIEDLYHAKGYYHAQVDWDRQELEDNGIVLFRVTEGEKLKVTDIRFEGVDSIPVGEIRRKLKTKKTFLFTSAPLGDEMLDGDVATIYSFYRDHGYLDVRVDRRVQPAPNNREAVVTFIVDEGPLYHLGDVILQTRDPAPRFNNAQIAGIIPLKRGDVFSINRLQKSVEAITEAFHKEGYADVIVRTEELRAEDAPVVDLLVRVLQGDRWLVGEVTTIGNTFTKTPVVLGPVHDEGIKPERPVDPTAMKRAEEILSRANIYDRQFEPPRLSLQSVSPEARARTESPTTPLDSQPDNTDNQLDTSPAAADLHRPPRDPFDPIYRDVLVEIKETDTGEFNIGAAFNTDSGVVARVSIVQRNFDIRDTPDTFGDLFTGEAFRGGAQTLSLELLPGTRIQTYSLSLREPSIMDSDYSGTIAGFYRNRDFLNYREQRFGGRIGIGRRFGTRWTGNTLLRAEAVQLNDIDPDQPTDVFDVAEQNIVTGVGFTLTRNTLDNPFRPRRGARTTIGIEQIGLLGGDFNFTKLNAEHEFFIPVFEDFLGRTTVFSTKVAASYIPQSKDDVPVYERYYLGGQSFRGFDFRGVGPVGIRNDTGQLGDDPVGGTWSFFLGSQIVHPLFEDILAGVVFVDTGTVGYDIGFDDYRVSTGVGIRLYVPQISPAPIGFDFGFPLLEEPTDSTRVFTFFIDVPF</sequence>
<proteinExistence type="predicted"/>
<dbReference type="InterPro" id="IPR000184">
    <property type="entry name" value="Bac_surfAg_D15"/>
</dbReference>
<dbReference type="PANTHER" id="PTHR12815:SF47">
    <property type="entry name" value="TRANSLOCATION AND ASSEMBLY MODULE SUBUNIT TAMA"/>
    <property type="match status" value="1"/>
</dbReference>
<name>A0A3B1DDE3_9ZZZZ</name>
<evidence type="ECO:0000256" key="3">
    <source>
        <dbReference type="ARBA" id="ARBA00022729"/>
    </source>
</evidence>
<dbReference type="Gene3D" id="2.40.160.50">
    <property type="entry name" value="membrane protein fhac: a member of the omp85/tpsb transporter family"/>
    <property type="match status" value="1"/>
</dbReference>
<feature type="compositionally biased region" description="Polar residues" evidence="6">
    <location>
        <begin position="459"/>
        <end position="478"/>
    </location>
</feature>
<feature type="region of interest" description="Disordered" evidence="6">
    <location>
        <begin position="19"/>
        <end position="40"/>
    </location>
</feature>
<evidence type="ECO:0000256" key="5">
    <source>
        <dbReference type="ARBA" id="ARBA00023237"/>
    </source>
</evidence>
<evidence type="ECO:0000256" key="1">
    <source>
        <dbReference type="ARBA" id="ARBA00004370"/>
    </source>
</evidence>
<dbReference type="GO" id="GO:0019867">
    <property type="term" value="C:outer membrane"/>
    <property type="evidence" value="ECO:0007669"/>
    <property type="project" value="InterPro"/>
</dbReference>
<evidence type="ECO:0000313" key="8">
    <source>
        <dbReference type="EMBL" id="VAX38782.1"/>
    </source>
</evidence>
<feature type="compositionally biased region" description="Polar residues" evidence="6">
    <location>
        <begin position="21"/>
        <end position="32"/>
    </location>
</feature>
<dbReference type="Pfam" id="PF07244">
    <property type="entry name" value="POTRA"/>
    <property type="match status" value="3"/>
</dbReference>
<keyword evidence="2" id="KW-0812">Transmembrane</keyword>